<dbReference type="FunFam" id="1.10.10.10:FF:000008">
    <property type="entry name" value="E2F transcription factor 1"/>
    <property type="match status" value="1"/>
</dbReference>
<evidence type="ECO:0000256" key="3">
    <source>
        <dbReference type="ARBA" id="ARBA00023125"/>
    </source>
</evidence>
<dbReference type="Proteomes" id="UP000236161">
    <property type="component" value="Unassembled WGS sequence"/>
</dbReference>
<dbReference type="EMBL" id="KZ451998">
    <property type="protein sequence ID" value="PKA53416.1"/>
    <property type="molecule type" value="Genomic_DNA"/>
</dbReference>
<keyword evidence="6" id="KW-0539">Nucleus</keyword>
<accession>A0A2I0AD32</accession>
<comment type="similarity">
    <text evidence="1 6">Belongs to the E2F/DP family.</text>
</comment>
<dbReference type="OrthoDB" id="743389at2759"/>
<organism evidence="9 10">
    <name type="scientific">Apostasia shenzhenica</name>
    <dbReference type="NCBI Taxonomy" id="1088818"/>
    <lineage>
        <taxon>Eukaryota</taxon>
        <taxon>Viridiplantae</taxon>
        <taxon>Streptophyta</taxon>
        <taxon>Embryophyta</taxon>
        <taxon>Tracheophyta</taxon>
        <taxon>Spermatophyta</taxon>
        <taxon>Magnoliopsida</taxon>
        <taxon>Liliopsida</taxon>
        <taxon>Asparagales</taxon>
        <taxon>Orchidaceae</taxon>
        <taxon>Apostasioideae</taxon>
        <taxon>Apostasia</taxon>
    </lineage>
</organism>
<dbReference type="PANTHER" id="PTHR12081:SF51">
    <property type="entry name" value="TRANSCRIPTION FACTOR E2FC"/>
    <property type="match status" value="1"/>
</dbReference>
<evidence type="ECO:0000256" key="6">
    <source>
        <dbReference type="RuleBase" id="RU003796"/>
    </source>
</evidence>
<gene>
    <name evidence="9" type="primary">E2FB</name>
    <name evidence="9" type="ORF">AXF42_Ash012358</name>
</gene>
<feature type="compositionally biased region" description="Basic residues" evidence="7">
    <location>
        <begin position="112"/>
        <end position="121"/>
    </location>
</feature>
<dbReference type="PANTHER" id="PTHR12081">
    <property type="entry name" value="TRANSCRIPTION FACTOR E2F"/>
    <property type="match status" value="1"/>
</dbReference>
<evidence type="ECO:0000259" key="8">
    <source>
        <dbReference type="SMART" id="SM01372"/>
    </source>
</evidence>
<evidence type="ECO:0000313" key="10">
    <source>
        <dbReference type="Proteomes" id="UP000236161"/>
    </source>
</evidence>
<keyword evidence="3 6" id="KW-0238">DNA-binding</keyword>
<protein>
    <submittedName>
        <fullName evidence="9">Transcription factor E2FB</fullName>
    </submittedName>
</protein>
<evidence type="ECO:0000256" key="4">
    <source>
        <dbReference type="ARBA" id="ARBA00023163"/>
    </source>
</evidence>
<name>A0A2I0AD32_9ASPA</name>
<feature type="region of interest" description="Disordered" evidence="7">
    <location>
        <begin position="112"/>
        <end position="135"/>
    </location>
</feature>
<keyword evidence="5" id="KW-0131">Cell cycle</keyword>
<dbReference type="GO" id="GO:0000981">
    <property type="term" value="F:DNA-binding transcription factor activity, RNA polymerase II-specific"/>
    <property type="evidence" value="ECO:0007669"/>
    <property type="project" value="TreeGrafter"/>
</dbReference>
<feature type="region of interest" description="Disordered" evidence="7">
    <location>
        <begin position="1"/>
        <end position="22"/>
    </location>
</feature>
<keyword evidence="4 6" id="KW-0804">Transcription</keyword>
<sequence length="249" mass="28007">MSGVEGSSLAQRHLPLRPPEILPRPPNPYFRFGPGEFPGFQCLFSGVSEKGKAPVQSLAPFGRAFPLKNDFIRKDDFGASEAKSCKILVKEEQEDEKGQHILQPASQKVLKKRRKQITTRHKACEPREPESADAAASNGLLGASSCRYDSSLSLLTKKFLSLLLEARDGTLDLNKAAHVLDVQKRRMYDITNVLEGIGLIEKSLKNMIRLKDTHMSKPKEVDGYKARLKAEVKTLHEEEKRLDRLIRYV</sequence>
<dbReference type="Gene3D" id="1.10.10.10">
    <property type="entry name" value="Winged helix-like DNA-binding domain superfamily/Winged helix DNA-binding domain"/>
    <property type="match status" value="1"/>
</dbReference>
<dbReference type="GO" id="GO:0000978">
    <property type="term" value="F:RNA polymerase II cis-regulatory region sequence-specific DNA binding"/>
    <property type="evidence" value="ECO:0007669"/>
    <property type="project" value="InterPro"/>
</dbReference>
<keyword evidence="2 6" id="KW-0805">Transcription regulation</keyword>
<evidence type="ECO:0000256" key="2">
    <source>
        <dbReference type="ARBA" id="ARBA00023015"/>
    </source>
</evidence>
<dbReference type="SMART" id="SM01372">
    <property type="entry name" value="E2F_TDP"/>
    <property type="match status" value="1"/>
</dbReference>
<dbReference type="SUPFAM" id="SSF46785">
    <property type="entry name" value="Winged helix' DNA-binding domain"/>
    <property type="match status" value="1"/>
</dbReference>
<dbReference type="InterPro" id="IPR036390">
    <property type="entry name" value="WH_DNA-bd_sf"/>
</dbReference>
<dbReference type="InterPro" id="IPR003316">
    <property type="entry name" value="E2F_WHTH_DNA-bd_dom"/>
</dbReference>
<evidence type="ECO:0000256" key="1">
    <source>
        <dbReference type="ARBA" id="ARBA00010940"/>
    </source>
</evidence>
<keyword evidence="10" id="KW-1185">Reference proteome</keyword>
<evidence type="ECO:0000313" key="9">
    <source>
        <dbReference type="EMBL" id="PKA53416.1"/>
    </source>
</evidence>
<dbReference type="InterPro" id="IPR036388">
    <property type="entry name" value="WH-like_DNA-bd_sf"/>
</dbReference>
<feature type="domain" description="E2F/DP family winged-helix DNA-binding" evidence="8">
    <location>
        <begin position="147"/>
        <end position="212"/>
    </location>
</feature>
<evidence type="ECO:0000256" key="5">
    <source>
        <dbReference type="ARBA" id="ARBA00023306"/>
    </source>
</evidence>
<dbReference type="AlphaFoldDB" id="A0A2I0AD32"/>
<proteinExistence type="inferred from homology"/>
<dbReference type="GO" id="GO:0090575">
    <property type="term" value="C:RNA polymerase II transcription regulator complex"/>
    <property type="evidence" value="ECO:0007669"/>
    <property type="project" value="TreeGrafter"/>
</dbReference>
<evidence type="ECO:0000256" key="7">
    <source>
        <dbReference type="SAM" id="MobiDB-lite"/>
    </source>
</evidence>
<reference evidence="9 10" key="1">
    <citation type="journal article" date="2017" name="Nature">
        <title>The Apostasia genome and the evolution of orchids.</title>
        <authorList>
            <person name="Zhang G.Q."/>
            <person name="Liu K.W."/>
            <person name="Li Z."/>
            <person name="Lohaus R."/>
            <person name="Hsiao Y.Y."/>
            <person name="Niu S.C."/>
            <person name="Wang J.Y."/>
            <person name="Lin Y.C."/>
            <person name="Xu Q."/>
            <person name="Chen L.J."/>
            <person name="Yoshida K."/>
            <person name="Fujiwara S."/>
            <person name="Wang Z.W."/>
            <person name="Zhang Y.Q."/>
            <person name="Mitsuda N."/>
            <person name="Wang M."/>
            <person name="Liu G.H."/>
            <person name="Pecoraro L."/>
            <person name="Huang H.X."/>
            <person name="Xiao X.J."/>
            <person name="Lin M."/>
            <person name="Wu X.Y."/>
            <person name="Wu W.L."/>
            <person name="Chen Y.Y."/>
            <person name="Chang S.B."/>
            <person name="Sakamoto S."/>
            <person name="Ohme-Takagi M."/>
            <person name="Yagi M."/>
            <person name="Zeng S.J."/>
            <person name="Shen C.Y."/>
            <person name="Yeh C.M."/>
            <person name="Luo Y.B."/>
            <person name="Tsai W.C."/>
            <person name="Van de Peer Y."/>
            <person name="Liu Z.J."/>
        </authorList>
    </citation>
    <scope>NUCLEOTIDE SEQUENCE [LARGE SCALE GENOMIC DNA]</scope>
    <source>
        <strain evidence="10">cv. Shenzhen</strain>
        <tissue evidence="9">Stem</tissue>
    </source>
</reference>
<dbReference type="STRING" id="1088818.A0A2I0AD32"/>
<dbReference type="InterPro" id="IPR015633">
    <property type="entry name" value="E2F"/>
</dbReference>
<dbReference type="Pfam" id="PF02319">
    <property type="entry name" value="WHD_E2F_TDP"/>
    <property type="match status" value="1"/>
</dbReference>
<comment type="subcellular location">
    <subcellularLocation>
        <location evidence="6">Nucleus</location>
    </subcellularLocation>
</comment>